<organism evidence="3 4">
    <name type="scientific">Coemansia interrupta</name>
    <dbReference type="NCBI Taxonomy" id="1126814"/>
    <lineage>
        <taxon>Eukaryota</taxon>
        <taxon>Fungi</taxon>
        <taxon>Fungi incertae sedis</taxon>
        <taxon>Zoopagomycota</taxon>
        <taxon>Kickxellomycotina</taxon>
        <taxon>Kickxellomycetes</taxon>
        <taxon>Kickxellales</taxon>
        <taxon>Kickxellaceae</taxon>
        <taxon>Coemansia</taxon>
    </lineage>
</organism>
<evidence type="ECO:0000256" key="1">
    <source>
        <dbReference type="SAM" id="MobiDB-lite"/>
    </source>
</evidence>
<feature type="region of interest" description="Disordered" evidence="1">
    <location>
        <begin position="765"/>
        <end position="795"/>
    </location>
</feature>
<feature type="domain" description="SAC3/GANP/THP3 conserved" evidence="2">
    <location>
        <begin position="61"/>
        <end position="363"/>
    </location>
</feature>
<keyword evidence="4" id="KW-1185">Reference proteome</keyword>
<sequence>MDLNRSPEEEERLKAQRLERFSNEEAEKRYAKLVAARARRRQQLSSTTPAGARLVGTCTLMCPEFEREERELKNNLAPQELAAGTRRADKHRAVKMFHRSAAGNEEPLPEDLRTPDTLVRTIDYLIDSVVGADQSLVSCHGFVRDRMRSVRQDFTIQNVRDERTVLACERNARFHIASLHVLCGHKDFAEQQDMEQLRNTLKTLLELYDDRRKAGQPSENEPEFAAYYVVAHLRDQDAKRVAERLPRSVFAAPVVQQALRLHMLSDSSDARVTRQDPGNRFAAQNLGVQFFRAVASPATPFLLACLAEYHFPAVRRAALRALHMAFPFQAGKQYPAEEVAAMLAFDSEDQVRAFCALFGIAVDERGVRLGERTAGRIVFNEPAQKVARDAPNLRVVGVKLRSSLMHVMKAPLDPAMLAPRPLMTAARPAAAPAAAAPAIRTSAFPKPAVASRPFAAAAQAGFGLGASTPFAAAAQAGFGLGARAASQPTVQDMPVDQKQQPLMFSASAAGGAARKPAKSVSFAPSAAETPVAAGSEAKKAPPLPSLFAPPAVSAPVVAAAKPQEKAPPLFSFAAPQPSAPPASASVPGSAAASVPASAPPVPVPAFKPAVAEPPPPPPPAKVHVPEPEPAPADVVWNPPRHRINYTSLTNTLYNDLVSSLVAEISRPLLEQSQQRAQVGLALAADIAQALVDYTAGFMAYEAAYKTRAHAQADAFRRQCLLRNAVWRWSMDAVARQQDRALQSLHRDAMARLVDQAYMGEPQVFTTPTATPRRQPIAPPSPPSLPPPPQPSLSVLPRDFWDSRHLGRAGFELVQRGLRRYAGPAFEATVGVAGVGQDVLASWLWWQIDPKAGQTPRSAVYTGPGAAGRAAGQRLEVRETPVDARDELSALVLLLAPEPLTTGDAPEGFSATALGTRIAALLAHALRRVSQRPAGHVPLLLVFWDGGEDPRVARRVRRLVERTAVQSGCAAEKHVLPLRVATAPVQLAEGVRWVCERVVQTQAARLVPVGQALAELSAELLCHLGRLRGPLAAARIRDLGGAACALFNCAVDTANAYVALANHVLLPLRGAEIPGFPPARPDTLGAAYFGALACCRDSPAVHSAISALLQGELLLTACIRALEMAAKLQLDTALHSVPPGAFADRPAMIQAAGAAARAADRCFASAVRLAAYWQPEEASLVCSAGGKRPADDDAMSVVSVDSTAPSYMSVSTAATASKRQRPGDHPPRLTRLHLALDRARRQLEQHQ</sequence>
<dbReference type="InterPro" id="IPR005062">
    <property type="entry name" value="SAC3/GANP/THP3_conserved"/>
</dbReference>
<reference evidence="3" key="1">
    <citation type="submission" date="2022-07" db="EMBL/GenBank/DDBJ databases">
        <title>Phylogenomic reconstructions and comparative analyses of Kickxellomycotina fungi.</title>
        <authorList>
            <person name="Reynolds N.K."/>
            <person name="Stajich J.E."/>
            <person name="Barry K."/>
            <person name="Grigoriev I.V."/>
            <person name="Crous P."/>
            <person name="Smith M.E."/>
        </authorList>
    </citation>
    <scope>NUCLEOTIDE SEQUENCE</scope>
    <source>
        <strain evidence="3">BCRC 34489</strain>
    </source>
</reference>
<feature type="compositionally biased region" description="Pro residues" evidence="1">
    <location>
        <begin position="776"/>
        <end position="790"/>
    </location>
</feature>
<evidence type="ECO:0000259" key="2">
    <source>
        <dbReference type="Pfam" id="PF03399"/>
    </source>
</evidence>
<evidence type="ECO:0000313" key="4">
    <source>
        <dbReference type="Proteomes" id="UP001140172"/>
    </source>
</evidence>
<accession>A0A9W8LJD2</accession>
<name>A0A9W8LJD2_9FUNG</name>
<dbReference type="Gene3D" id="1.25.40.990">
    <property type="match status" value="1"/>
</dbReference>
<proteinExistence type="predicted"/>
<dbReference type="InterPro" id="IPR045107">
    <property type="entry name" value="SAC3/GANP/THP3"/>
</dbReference>
<feature type="region of interest" description="Disordered" evidence="1">
    <location>
        <begin position="1208"/>
        <end position="1227"/>
    </location>
</feature>
<dbReference type="EMBL" id="JANBUM010000211">
    <property type="protein sequence ID" value="KAJ2781393.1"/>
    <property type="molecule type" value="Genomic_DNA"/>
</dbReference>
<gene>
    <name evidence="3" type="primary">SAC3</name>
    <name evidence="3" type="ORF">GGI15_003224</name>
</gene>
<evidence type="ECO:0000313" key="3">
    <source>
        <dbReference type="EMBL" id="KAJ2781393.1"/>
    </source>
</evidence>
<dbReference type="GO" id="GO:0005737">
    <property type="term" value="C:cytoplasm"/>
    <property type="evidence" value="ECO:0007669"/>
    <property type="project" value="TreeGrafter"/>
</dbReference>
<dbReference type="GO" id="GO:0006406">
    <property type="term" value="P:mRNA export from nucleus"/>
    <property type="evidence" value="ECO:0007669"/>
    <property type="project" value="TreeGrafter"/>
</dbReference>
<feature type="compositionally biased region" description="Low complexity" evidence="1">
    <location>
        <begin position="568"/>
        <end position="596"/>
    </location>
</feature>
<dbReference type="PANTHER" id="PTHR12436:SF3">
    <property type="entry name" value="GERMINAL-CENTER ASSOCIATED NUCLEAR PROTEIN"/>
    <property type="match status" value="1"/>
</dbReference>
<feature type="region of interest" description="Disordered" evidence="1">
    <location>
        <begin position="568"/>
        <end position="598"/>
    </location>
</feature>
<protein>
    <submittedName>
        <fullName evidence="3">Actin cytoskeleton and mitosis protein</fullName>
    </submittedName>
</protein>
<dbReference type="Pfam" id="PF03399">
    <property type="entry name" value="SAC3_GANP"/>
    <property type="match status" value="1"/>
</dbReference>
<dbReference type="GO" id="GO:0070390">
    <property type="term" value="C:transcription export complex 2"/>
    <property type="evidence" value="ECO:0007669"/>
    <property type="project" value="TreeGrafter"/>
</dbReference>
<dbReference type="Proteomes" id="UP001140172">
    <property type="component" value="Unassembled WGS sequence"/>
</dbReference>
<dbReference type="OrthoDB" id="264795at2759"/>
<comment type="caution">
    <text evidence="3">The sequence shown here is derived from an EMBL/GenBank/DDBJ whole genome shotgun (WGS) entry which is preliminary data.</text>
</comment>
<dbReference type="AlphaFoldDB" id="A0A9W8LJD2"/>
<dbReference type="PANTHER" id="PTHR12436">
    <property type="entry name" value="80 KDA MCM3-ASSOCIATED PROTEIN"/>
    <property type="match status" value="1"/>
</dbReference>